<dbReference type="WBParaSite" id="SCUD_0001004601-mRNA-1">
    <property type="protein sequence ID" value="SCUD_0001004601-mRNA-1"/>
    <property type="gene ID" value="SCUD_0001004601"/>
</dbReference>
<evidence type="ECO:0000313" key="6">
    <source>
        <dbReference type="WBParaSite" id="SCUD_0001004601-mRNA-1"/>
    </source>
</evidence>
<feature type="domain" description="DUF6451" evidence="3">
    <location>
        <begin position="280"/>
        <end position="312"/>
    </location>
</feature>
<dbReference type="InterPro" id="IPR045609">
    <property type="entry name" value="DUF6451"/>
</dbReference>
<feature type="compositionally biased region" description="Basic and acidic residues" evidence="1">
    <location>
        <begin position="393"/>
        <end position="426"/>
    </location>
</feature>
<organism evidence="6">
    <name type="scientific">Schistosoma curassoni</name>
    <dbReference type="NCBI Taxonomy" id="6186"/>
    <lineage>
        <taxon>Eukaryota</taxon>
        <taxon>Metazoa</taxon>
        <taxon>Spiralia</taxon>
        <taxon>Lophotrochozoa</taxon>
        <taxon>Platyhelminthes</taxon>
        <taxon>Trematoda</taxon>
        <taxon>Digenea</taxon>
        <taxon>Strigeidida</taxon>
        <taxon>Schistosomatoidea</taxon>
        <taxon>Schistosomatidae</taxon>
        <taxon>Schistosoma</taxon>
    </lineage>
</organism>
<evidence type="ECO:0000256" key="2">
    <source>
        <dbReference type="SAM" id="Phobius"/>
    </source>
</evidence>
<protein>
    <submittedName>
        <fullName evidence="6">DUF6451 domain-containing protein</fullName>
    </submittedName>
</protein>
<keyword evidence="2" id="KW-0812">Transmembrane</keyword>
<dbReference type="Proteomes" id="UP000279833">
    <property type="component" value="Unassembled WGS sequence"/>
</dbReference>
<reference evidence="6" key="1">
    <citation type="submission" date="2016-06" db="UniProtKB">
        <authorList>
            <consortium name="WormBaseParasite"/>
        </authorList>
    </citation>
    <scope>IDENTIFICATION</scope>
</reference>
<accession>A0A183K4X5</accession>
<name>A0A183K4X5_9TREM</name>
<evidence type="ECO:0000313" key="5">
    <source>
        <dbReference type="Proteomes" id="UP000279833"/>
    </source>
</evidence>
<sequence>MHSSNRHTTDHRQNNQLDGTRHFTSTSLTMRKHSKVLKLFLLHVLTEDDDYLKRLSTKPLLIPKLLSLISSEHESSKPLERTKIDEENLLKILKIIDYFAFVQPIEMNGIIENLTSLSTYIILCLEKLTKISKCQRILRNHNGIPILLNYLRWVEHFKELLNRTALLNPPNIKAAPTDLSIDVGPPTVEEIRMAVRQIKSGKAKEPDNIPAEAIKADVAVTARILHILFNKIWDEEQVPTDWKEGRLIKIPKKGDLSNIIGEHGGCDADVKARIGKARAAYLQLKNIWNSKPLATDTKVRIFNTNVKTVLLYGAETRRTTKAIIQKIQVFINSCLRKILRICWPDTISSNQLWERTNQIPVEEEIRMKRWKWIGHIEESTQLRHKTSPQLESLKPKEEGKIKEHVTPGNGDRHERNKQELDGTKKEGSGQTICGILSQLAMNDFYAQIIARENGIHLIGSQLLIKYSKNVKNQCLIIESELKQTNNVGNQQIIDTNKFGLGNIRHLYVSYLFSILSIKLFFILQWLCVENSTSQSIIDNVELRTYVPTSVRVAISH</sequence>
<evidence type="ECO:0000313" key="4">
    <source>
        <dbReference type="EMBL" id="VDP38217.1"/>
    </source>
</evidence>
<feature type="transmembrane region" description="Helical" evidence="2">
    <location>
        <begin position="507"/>
        <end position="526"/>
    </location>
</feature>
<keyword evidence="2" id="KW-0472">Membrane</keyword>
<keyword evidence="2" id="KW-1133">Transmembrane helix</keyword>
<proteinExistence type="predicted"/>
<dbReference type="PANTHER" id="PTHR47027">
    <property type="entry name" value="REVERSE TRANSCRIPTASE DOMAIN-CONTAINING PROTEIN"/>
    <property type="match status" value="1"/>
</dbReference>
<evidence type="ECO:0000259" key="3">
    <source>
        <dbReference type="Pfam" id="PF20049"/>
    </source>
</evidence>
<dbReference type="Pfam" id="PF20049">
    <property type="entry name" value="DUF6451"/>
    <property type="match status" value="1"/>
</dbReference>
<gene>
    <name evidence="4" type="ORF">SCUD_LOCUS10046</name>
</gene>
<dbReference type="PANTHER" id="PTHR47027:SF25">
    <property type="entry name" value="REVERSE TRANSCRIPTASE DOMAIN-CONTAINING PROTEIN"/>
    <property type="match status" value="1"/>
</dbReference>
<dbReference type="AlphaFoldDB" id="A0A183K4X5"/>
<evidence type="ECO:0000256" key="1">
    <source>
        <dbReference type="SAM" id="MobiDB-lite"/>
    </source>
</evidence>
<feature type="region of interest" description="Disordered" evidence="1">
    <location>
        <begin position="383"/>
        <end position="426"/>
    </location>
</feature>
<reference evidence="4 5" key="2">
    <citation type="submission" date="2018-11" db="EMBL/GenBank/DDBJ databases">
        <authorList>
            <consortium name="Pathogen Informatics"/>
        </authorList>
    </citation>
    <scope>NUCLEOTIDE SEQUENCE [LARGE SCALE GENOMIC DNA]</scope>
    <source>
        <strain evidence="4">Dakar</strain>
        <strain evidence="5">Dakar, Senegal</strain>
    </source>
</reference>
<feature type="region of interest" description="Disordered" evidence="1">
    <location>
        <begin position="1"/>
        <end position="21"/>
    </location>
</feature>
<keyword evidence="5" id="KW-1185">Reference proteome</keyword>
<dbReference type="EMBL" id="UZAK01033551">
    <property type="protein sequence ID" value="VDP38217.1"/>
    <property type="molecule type" value="Genomic_DNA"/>
</dbReference>